<name>A0A7M5UVU4_9CNID</name>
<evidence type="ECO:0000313" key="3">
    <source>
        <dbReference type="Proteomes" id="UP000594262"/>
    </source>
</evidence>
<dbReference type="RefSeq" id="XP_066917535.1">
    <property type="nucleotide sequence ID" value="XM_067061434.1"/>
</dbReference>
<dbReference type="Pfam" id="PF09741">
    <property type="entry name" value="DUF2045"/>
    <property type="match status" value="1"/>
</dbReference>
<reference evidence="2" key="1">
    <citation type="submission" date="2021-01" db="UniProtKB">
        <authorList>
            <consortium name="EnsemblMetazoa"/>
        </authorList>
    </citation>
    <scope>IDENTIFICATION</scope>
</reference>
<feature type="compositionally biased region" description="Basic and acidic residues" evidence="1">
    <location>
        <begin position="280"/>
        <end position="295"/>
    </location>
</feature>
<dbReference type="Proteomes" id="UP000594262">
    <property type="component" value="Unplaced"/>
</dbReference>
<proteinExistence type="predicted"/>
<sequence>MEGLNNTLISEIEEILKNQDHSKKQDEDGFVMVAKEGVWPGLFGEFFMGVSVEENENCEAQDTSDDDMLFYVQNKPHSSDNEIKVYRKTSKNLPGLGDPHVNWEESVYLNLIMHGFEFTLTCAICVRLPSQDLKVLSKTVLTVHASHHMRRMDSKGESSDQSYPNIFFIIDSYDEVFESLSLQENEIVCVELTAKNKESGNESVIFLGSVKHEALVNVYDAKTSIGTKMAQKMSWMSAPNDHFEYIRMRGPHGKGYAEMRIGVMKSNLVEHNKINKNRRITEIKDLKETNERPDPPQRPPCNCFTNESIYNPTTAYPDSCPKCGQSATSNYGLPKIWSSTVKWFQKKPTAPILSPYLTYVTLPWSRIIKDVLQVKQTPLFSKDPRR</sequence>
<organism evidence="2 3">
    <name type="scientific">Clytia hemisphaerica</name>
    <dbReference type="NCBI Taxonomy" id="252671"/>
    <lineage>
        <taxon>Eukaryota</taxon>
        <taxon>Metazoa</taxon>
        <taxon>Cnidaria</taxon>
        <taxon>Hydrozoa</taxon>
        <taxon>Hydroidolina</taxon>
        <taxon>Leptothecata</taxon>
        <taxon>Obeliida</taxon>
        <taxon>Clytiidae</taxon>
        <taxon>Clytia</taxon>
    </lineage>
</organism>
<evidence type="ECO:0000313" key="2">
    <source>
        <dbReference type="EnsemblMetazoa" id="CLYHEMP006629.1"/>
    </source>
</evidence>
<feature type="region of interest" description="Disordered" evidence="1">
    <location>
        <begin position="280"/>
        <end position="299"/>
    </location>
</feature>
<dbReference type="PANTHER" id="PTHR21477">
    <property type="entry name" value="ZGC:172139"/>
    <property type="match status" value="1"/>
</dbReference>
<dbReference type="InterPro" id="IPR019141">
    <property type="entry name" value="DUF2045"/>
</dbReference>
<dbReference type="PANTHER" id="PTHR21477:SF13">
    <property type="entry name" value="KIAA0930"/>
    <property type="match status" value="1"/>
</dbReference>
<evidence type="ECO:0000256" key="1">
    <source>
        <dbReference type="SAM" id="MobiDB-lite"/>
    </source>
</evidence>
<dbReference type="AlphaFoldDB" id="A0A7M5UVU4"/>
<accession>A0A7M5UVU4</accession>
<dbReference type="EnsemblMetazoa" id="CLYHEMT006629.1">
    <property type="protein sequence ID" value="CLYHEMP006629.1"/>
    <property type="gene ID" value="CLYHEMG006629"/>
</dbReference>
<keyword evidence="3" id="KW-1185">Reference proteome</keyword>
<dbReference type="OrthoDB" id="1906921at2759"/>
<dbReference type="GeneID" id="136804909"/>
<protein>
    <submittedName>
        <fullName evidence="2">Uncharacterized protein</fullName>
    </submittedName>
</protein>